<dbReference type="InterPro" id="IPR036390">
    <property type="entry name" value="WH_DNA-bd_sf"/>
</dbReference>
<organism evidence="5 6">
    <name type="scientific">Tsukamurella conjunctivitidis</name>
    <dbReference type="NCBI Taxonomy" id="2592068"/>
    <lineage>
        <taxon>Bacteria</taxon>
        <taxon>Bacillati</taxon>
        <taxon>Actinomycetota</taxon>
        <taxon>Actinomycetes</taxon>
        <taxon>Mycobacteriales</taxon>
        <taxon>Tsukamurellaceae</taxon>
        <taxon>Tsukamurella</taxon>
    </lineage>
</organism>
<keyword evidence="2" id="KW-0238">DNA-binding</keyword>
<dbReference type="RefSeq" id="WP_146485908.1">
    <property type="nucleotide sequence ID" value="NZ_VIGX01000002.1"/>
</dbReference>
<keyword evidence="3" id="KW-0804">Transcription</keyword>
<dbReference type="GO" id="GO:0003700">
    <property type="term" value="F:DNA-binding transcription factor activity"/>
    <property type="evidence" value="ECO:0007669"/>
    <property type="project" value="InterPro"/>
</dbReference>
<evidence type="ECO:0000256" key="1">
    <source>
        <dbReference type="ARBA" id="ARBA00023015"/>
    </source>
</evidence>
<dbReference type="InterPro" id="IPR000524">
    <property type="entry name" value="Tscrpt_reg_HTH_GntR"/>
</dbReference>
<proteinExistence type="predicted"/>
<keyword evidence="6" id="KW-1185">Reference proteome</keyword>
<evidence type="ECO:0000259" key="4">
    <source>
        <dbReference type="PROSITE" id="PS50949"/>
    </source>
</evidence>
<protein>
    <submittedName>
        <fullName evidence="5">GntR family transcriptional regulator</fullName>
    </submittedName>
</protein>
<dbReference type="OrthoDB" id="4307011at2"/>
<dbReference type="CDD" id="cd07377">
    <property type="entry name" value="WHTH_GntR"/>
    <property type="match status" value="1"/>
</dbReference>
<dbReference type="PROSITE" id="PS50949">
    <property type="entry name" value="HTH_GNTR"/>
    <property type="match status" value="1"/>
</dbReference>
<reference evidence="5 6" key="1">
    <citation type="submission" date="2019-06" db="EMBL/GenBank/DDBJ databases">
        <title>Tsukamurella conjunctivitidis sp. nov., Tsukamurella assacharolytica sp. nov. and Tsukamurella sputae sp. nov. isolated from patients with conjunctivitis, bacteraemia (lymphoma) and respiratory infection (sputum) in Hong Kong.</title>
        <authorList>
            <person name="Teng J.L.L."/>
            <person name="Lee H.H."/>
            <person name="Fong J.Y.H."/>
            <person name="Fok K.M.N."/>
            <person name="Lau S.K.P."/>
            <person name="Woo P.C.Y."/>
        </authorList>
    </citation>
    <scope>NUCLEOTIDE SEQUENCE [LARGE SCALE GENOMIC DNA]</scope>
    <source>
        <strain evidence="5 6">HKU72</strain>
    </source>
</reference>
<gene>
    <name evidence="5" type="ORF">FK530_05220</name>
</gene>
<accession>A0A5C5S4Z7</accession>
<sequence length="118" mass="12517">MSVTITVDTSDPTPPYEQIRKQITDAIEAGAFEVGAKLPSVRQLAKDLGIATGTVARAYRELEHGGMIETRRGQATRVLASARPVGELLAEGAQRYIDGARALGVDDAAILEAIRSAL</sequence>
<evidence type="ECO:0000313" key="5">
    <source>
        <dbReference type="EMBL" id="TWS29932.1"/>
    </source>
</evidence>
<dbReference type="Pfam" id="PF00392">
    <property type="entry name" value="GntR"/>
    <property type="match status" value="1"/>
</dbReference>
<dbReference type="SUPFAM" id="SSF46785">
    <property type="entry name" value="Winged helix' DNA-binding domain"/>
    <property type="match status" value="1"/>
</dbReference>
<dbReference type="EMBL" id="VIGX01000002">
    <property type="protein sequence ID" value="TWS29932.1"/>
    <property type="molecule type" value="Genomic_DNA"/>
</dbReference>
<dbReference type="Gene3D" id="1.10.10.10">
    <property type="entry name" value="Winged helix-like DNA-binding domain superfamily/Winged helix DNA-binding domain"/>
    <property type="match status" value="1"/>
</dbReference>
<evidence type="ECO:0000256" key="3">
    <source>
        <dbReference type="ARBA" id="ARBA00023163"/>
    </source>
</evidence>
<dbReference type="GO" id="GO:0003677">
    <property type="term" value="F:DNA binding"/>
    <property type="evidence" value="ECO:0007669"/>
    <property type="project" value="UniProtKB-KW"/>
</dbReference>
<evidence type="ECO:0000313" key="6">
    <source>
        <dbReference type="Proteomes" id="UP000319375"/>
    </source>
</evidence>
<feature type="domain" description="HTH gntR-type" evidence="4">
    <location>
        <begin position="13"/>
        <end position="81"/>
    </location>
</feature>
<dbReference type="InterPro" id="IPR036388">
    <property type="entry name" value="WH-like_DNA-bd_sf"/>
</dbReference>
<dbReference type="PANTHER" id="PTHR38445:SF9">
    <property type="entry name" value="HTH-TYPE TRANSCRIPTIONAL REPRESSOR YTRA"/>
    <property type="match status" value="1"/>
</dbReference>
<keyword evidence="1" id="KW-0805">Transcription regulation</keyword>
<evidence type="ECO:0000256" key="2">
    <source>
        <dbReference type="ARBA" id="ARBA00023125"/>
    </source>
</evidence>
<dbReference type="PANTHER" id="PTHR38445">
    <property type="entry name" value="HTH-TYPE TRANSCRIPTIONAL REPRESSOR YTRA"/>
    <property type="match status" value="1"/>
</dbReference>
<dbReference type="Proteomes" id="UP000319375">
    <property type="component" value="Unassembled WGS sequence"/>
</dbReference>
<comment type="caution">
    <text evidence="5">The sequence shown here is derived from an EMBL/GenBank/DDBJ whole genome shotgun (WGS) entry which is preliminary data.</text>
</comment>
<dbReference type="SMART" id="SM00345">
    <property type="entry name" value="HTH_GNTR"/>
    <property type="match status" value="1"/>
</dbReference>
<name>A0A5C5S4Z7_9ACTN</name>
<dbReference type="AlphaFoldDB" id="A0A5C5S4Z7"/>